<dbReference type="PROSITE" id="PS50802">
    <property type="entry name" value="OTU"/>
    <property type="match status" value="1"/>
</dbReference>
<keyword evidence="4" id="KW-1185">Reference proteome</keyword>
<dbReference type="Proteomes" id="UP000809789">
    <property type="component" value="Unassembled WGS sequence"/>
</dbReference>
<comment type="caution">
    <text evidence="3">The sequence shown here is derived from an EMBL/GenBank/DDBJ whole genome shotgun (WGS) entry which is preliminary data.</text>
</comment>
<dbReference type="AlphaFoldDB" id="A0A8K0KY11"/>
<organism evidence="3 4">
    <name type="scientific">Elsinoe batatas</name>
    <dbReference type="NCBI Taxonomy" id="2601811"/>
    <lineage>
        <taxon>Eukaryota</taxon>
        <taxon>Fungi</taxon>
        <taxon>Dikarya</taxon>
        <taxon>Ascomycota</taxon>
        <taxon>Pezizomycotina</taxon>
        <taxon>Dothideomycetes</taxon>
        <taxon>Dothideomycetidae</taxon>
        <taxon>Myriangiales</taxon>
        <taxon>Elsinoaceae</taxon>
        <taxon>Elsinoe</taxon>
    </lineage>
</organism>
<feature type="compositionally biased region" description="Basic residues" evidence="1">
    <location>
        <begin position="20"/>
        <end position="32"/>
    </location>
</feature>
<evidence type="ECO:0000259" key="2">
    <source>
        <dbReference type="PROSITE" id="PS50802"/>
    </source>
</evidence>
<dbReference type="GO" id="GO:0004843">
    <property type="term" value="F:cysteine-type deubiquitinase activity"/>
    <property type="evidence" value="ECO:0007669"/>
    <property type="project" value="TreeGrafter"/>
</dbReference>
<feature type="compositionally biased region" description="Basic and acidic residues" evidence="1">
    <location>
        <begin position="1"/>
        <end position="16"/>
    </location>
</feature>
<feature type="compositionally biased region" description="Low complexity" evidence="1">
    <location>
        <begin position="86"/>
        <end position="107"/>
    </location>
</feature>
<dbReference type="Pfam" id="PF02338">
    <property type="entry name" value="OTU"/>
    <property type="match status" value="1"/>
</dbReference>
<feature type="compositionally biased region" description="Basic and acidic residues" evidence="1">
    <location>
        <begin position="33"/>
        <end position="52"/>
    </location>
</feature>
<dbReference type="OrthoDB" id="415023at2759"/>
<proteinExistence type="predicted"/>
<dbReference type="EMBL" id="JAESVG020000008">
    <property type="protein sequence ID" value="KAG8624864.1"/>
    <property type="molecule type" value="Genomic_DNA"/>
</dbReference>
<dbReference type="InterPro" id="IPR050704">
    <property type="entry name" value="Peptidase_C85-like"/>
</dbReference>
<sequence>MEELQARHRKEVKDLQNKITSKKKQASKKTRKGVNDECDRLEQGLKQRHEAEIAGLSGQPGEPQVDTPPASEELANETASLSINGDSASTTSAAPTTATSVTSDTTPEASRQTKRVPRARARLERRKAEQEALFNQASAEASNLPDLKAQERDRMVANFKSRGLVEKEIRADGHCLYSAFADQMEALDMPLLDGRPGNEAKMGMFKRFSDGFRRRSSEEEKAKLEEYKVVRKEAAAFMQRHPDDFAPFLEEGLDTYTMKIKDTAEWGGQMELIALARRYGVQINVLQGDGRVEEIKAEEGARSEKVLWLAYYKHGFGLGEHYNSLRKA</sequence>
<evidence type="ECO:0000313" key="3">
    <source>
        <dbReference type="EMBL" id="KAG8624864.1"/>
    </source>
</evidence>
<gene>
    <name evidence="3" type="ORF">KVT40_006615</name>
</gene>
<evidence type="ECO:0000256" key="1">
    <source>
        <dbReference type="SAM" id="MobiDB-lite"/>
    </source>
</evidence>
<dbReference type="InterPro" id="IPR003323">
    <property type="entry name" value="OTU_dom"/>
</dbReference>
<dbReference type="GO" id="GO:0016579">
    <property type="term" value="P:protein deubiquitination"/>
    <property type="evidence" value="ECO:0007669"/>
    <property type="project" value="TreeGrafter"/>
</dbReference>
<dbReference type="PANTHER" id="PTHR12419:SF10">
    <property type="entry name" value="DEUBIQUITINASE OTUD6B"/>
    <property type="match status" value="1"/>
</dbReference>
<protein>
    <recommendedName>
        <fullName evidence="2">OTU domain-containing protein</fullName>
    </recommendedName>
</protein>
<dbReference type="InterPro" id="IPR049771">
    <property type="entry name" value="OTU2-like_OTU"/>
</dbReference>
<accession>A0A8K0KY11</accession>
<feature type="compositionally biased region" description="Basic residues" evidence="1">
    <location>
        <begin position="112"/>
        <end position="125"/>
    </location>
</feature>
<dbReference type="InterPro" id="IPR038765">
    <property type="entry name" value="Papain-like_cys_pep_sf"/>
</dbReference>
<evidence type="ECO:0000313" key="4">
    <source>
        <dbReference type="Proteomes" id="UP000809789"/>
    </source>
</evidence>
<dbReference type="SUPFAM" id="SSF54001">
    <property type="entry name" value="Cysteine proteinases"/>
    <property type="match status" value="1"/>
</dbReference>
<name>A0A8K0KY11_9PEZI</name>
<dbReference type="PANTHER" id="PTHR12419">
    <property type="entry name" value="OTU DOMAIN CONTAINING PROTEIN"/>
    <property type="match status" value="1"/>
</dbReference>
<feature type="region of interest" description="Disordered" evidence="1">
    <location>
        <begin position="1"/>
        <end position="137"/>
    </location>
</feature>
<dbReference type="CDD" id="cd22762">
    <property type="entry name" value="OTU_fungi_OTU2-like"/>
    <property type="match status" value="1"/>
</dbReference>
<feature type="domain" description="OTU" evidence="2">
    <location>
        <begin position="164"/>
        <end position="328"/>
    </location>
</feature>
<reference evidence="3" key="1">
    <citation type="submission" date="2021-07" db="EMBL/GenBank/DDBJ databases">
        <title>Elsinoe batatas strain:CRI-CJ2 Genome sequencing and assembly.</title>
        <authorList>
            <person name="Huang L."/>
        </authorList>
    </citation>
    <scope>NUCLEOTIDE SEQUENCE</scope>
    <source>
        <strain evidence="3">CRI-CJ2</strain>
    </source>
</reference>
<dbReference type="Gene3D" id="3.90.70.80">
    <property type="match status" value="1"/>
</dbReference>